<dbReference type="InterPro" id="IPR014879">
    <property type="entry name" value="Spo0A_C"/>
</dbReference>
<dbReference type="GO" id="GO:0005509">
    <property type="term" value="F:calcium ion binding"/>
    <property type="evidence" value="ECO:0007669"/>
    <property type="project" value="InterPro"/>
</dbReference>
<dbReference type="GO" id="GO:0003700">
    <property type="term" value="F:DNA-binding transcription factor activity"/>
    <property type="evidence" value="ECO:0007669"/>
    <property type="project" value="InterPro"/>
</dbReference>
<dbReference type="RefSeq" id="WP_155151795.1">
    <property type="nucleotide sequence ID" value="NZ_JACOPQ010000009.1"/>
</dbReference>
<dbReference type="EMBL" id="JACOPQ010000009">
    <property type="protein sequence ID" value="MBC5737814.1"/>
    <property type="molecule type" value="Genomic_DNA"/>
</dbReference>
<evidence type="ECO:0000313" key="2">
    <source>
        <dbReference type="EMBL" id="MBC5737814.1"/>
    </source>
</evidence>
<accession>A0A8J6JM62</accession>
<dbReference type="GO" id="GO:0003677">
    <property type="term" value="F:DNA binding"/>
    <property type="evidence" value="ECO:0007669"/>
    <property type="project" value="InterPro"/>
</dbReference>
<dbReference type="GO" id="GO:0005737">
    <property type="term" value="C:cytoplasm"/>
    <property type="evidence" value="ECO:0007669"/>
    <property type="project" value="InterPro"/>
</dbReference>
<keyword evidence="3" id="KW-1185">Reference proteome</keyword>
<dbReference type="Proteomes" id="UP000607645">
    <property type="component" value="Unassembled WGS sequence"/>
</dbReference>
<sequence length="124" mass="13953">MSVIYDMLRYVGVGPQYRGYRYLSVAVELVIQHGGGDVQVTKAIYPAIAQRYNTTGDCVERDIRTAIRRAWESGGQETLSALAGHPLEQRPTNRQFICLLADQLRRAAQESPVGMLWVQLLTEE</sequence>
<dbReference type="AlphaFoldDB" id="A0A8J6JM62"/>
<keyword evidence="2" id="KW-0396">Initiation factor</keyword>
<feature type="domain" description="Sporulation initiation factor Spo0A C-terminal" evidence="1">
    <location>
        <begin position="4"/>
        <end position="104"/>
    </location>
</feature>
<proteinExistence type="predicted"/>
<dbReference type="SUPFAM" id="SSF46894">
    <property type="entry name" value="C-terminal effector domain of the bipartite response regulators"/>
    <property type="match status" value="1"/>
</dbReference>
<dbReference type="InterPro" id="IPR016032">
    <property type="entry name" value="Sig_transdc_resp-reg_C-effctor"/>
</dbReference>
<keyword evidence="2" id="KW-0648">Protein biosynthesis</keyword>
<comment type="caution">
    <text evidence="2">The sequence shown here is derived from an EMBL/GenBank/DDBJ whole genome shotgun (WGS) entry which is preliminary data.</text>
</comment>
<name>A0A8J6JM62_9FIRM</name>
<dbReference type="GO" id="GO:0042173">
    <property type="term" value="P:regulation of sporulation resulting in formation of a cellular spore"/>
    <property type="evidence" value="ECO:0007669"/>
    <property type="project" value="InterPro"/>
</dbReference>
<protein>
    <submittedName>
        <fullName evidence="2">Sporulation initiation factor Spo0A C-terminal domain-containing protein</fullName>
    </submittedName>
</protein>
<evidence type="ECO:0000259" key="1">
    <source>
        <dbReference type="Pfam" id="PF08769"/>
    </source>
</evidence>
<dbReference type="InterPro" id="IPR036388">
    <property type="entry name" value="WH-like_DNA-bd_sf"/>
</dbReference>
<dbReference type="Pfam" id="PF08769">
    <property type="entry name" value="Spo0A_C"/>
    <property type="match status" value="1"/>
</dbReference>
<reference evidence="2" key="1">
    <citation type="submission" date="2020-08" db="EMBL/GenBank/DDBJ databases">
        <title>Genome public.</title>
        <authorList>
            <person name="Liu C."/>
            <person name="Sun Q."/>
        </authorList>
    </citation>
    <scope>NUCLEOTIDE SEQUENCE</scope>
    <source>
        <strain evidence="2">NSJ-52</strain>
    </source>
</reference>
<organism evidence="2 3">
    <name type="scientific">Lawsonibacter faecis</name>
    <dbReference type="NCBI Taxonomy" id="2763052"/>
    <lineage>
        <taxon>Bacteria</taxon>
        <taxon>Bacillati</taxon>
        <taxon>Bacillota</taxon>
        <taxon>Clostridia</taxon>
        <taxon>Eubacteriales</taxon>
        <taxon>Oscillospiraceae</taxon>
        <taxon>Lawsonibacter</taxon>
    </lineage>
</organism>
<gene>
    <name evidence="2" type="ORF">H8S62_12435</name>
</gene>
<evidence type="ECO:0000313" key="3">
    <source>
        <dbReference type="Proteomes" id="UP000607645"/>
    </source>
</evidence>
<dbReference type="Gene3D" id="1.10.10.10">
    <property type="entry name" value="Winged helix-like DNA-binding domain superfamily/Winged helix DNA-binding domain"/>
    <property type="match status" value="1"/>
</dbReference>
<dbReference type="GO" id="GO:0003743">
    <property type="term" value="F:translation initiation factor activity"/>
    <property type="evidence" value="ECO:0007669"/>
    <property type="project" value="UniProtKB-KW"/>
</dbReference>